<evidence type="ECO:0000256" key="4">
    <source>
        <dbReference type="PIRSR" id="PIRSR001112-1"/>
    </source>
</evidence>
<dbReference type="PRINTS" id="PR00412">
    <property type="entry name" value="EPOXHYDRLASE"/>
</dbReference>
<evidence type="ECO:0000256" key="3">
    <source>
        <dbReference type="ARBA" id="ARBA00022801"/>
    </source>
</evidence>
<keyword evidence="2" id="KW-0058">Aromatic hydrocarbons catabolism</keyword>
<reference evidence="6 7" key="1">
    <citation type="submission" date="2021-05" db="EMBL/GenBank/DDBJ databases">
        <title>A Polyphasic approach of four new species of the genus Ohtaekwangia: Ohtaekwangia histidinii sp. nov., Ohtaekwangia cretensis sp. nov., Ohtaekwangia indiensis sp. nov., Ohtaekwangia reichenbachii sp. nov. from diverse environment.</title>
        <authorList>
            <person name="Octaviana S."/>
        </authorList>
    </citation>
    <scope>NUCLEOTIDE SEQUENCE [LARGE SCALE GENOMIC DNA]</scope>
    <source>
        <strain evidence="6 7">PWU37</strain>
    </source>
</reference>
<evidence type="ECO:0000256" key="1">
    <source>
        <dbReference type="ARBA" id="ARBA00010088"/>
    </source>
</evidence>
<dbReference type="GO" id="GO:0097176">
    <property type="term" value="P:epoxide metabolic process"/>
    <property type="evidence" value="ECO:0007669"/>
    <property type="project" value="TreeGrafter"/>
</dbReference>
<dbReference type="RefSeq" id="WP_254093440.1">
    <property type="nucleotide sequence ID" value="NZ_JAHESC010000059.1"/>
</dbReference>
<accession>A0AAP2DED4</accession>
<dbReference type="AlphaFoldDB" id="A0AAP2DED4"/>
<gene>
    <name evidence="6" type="ORF">KK078_26900</name>
</gene>
<keyword evidence="7" id="KW-1185">Reference proteome</keyword>
<dbReference type="InterPro" id="IPR000639">
    <property type="entry name" value="Epox_hydrolase-like"/>
</dbReference>
<dbReference type="Gene3D" id="3.40.50.1820">
    <property type="entry name" value="alpha/beta hydrolase"/>
    <property type="match status" value="1"/>
</dbReference>
<feature type="domain" description="Epoxide hydrolase N-terminal" evidence="5">
    <location>
        <begin position="3"/>
        <end position="107"/>
    </location>
</feature>
<dbReference type="Proteomes" id="UP001319180">
    <property type="component" value="Unassembled WGS sequence"/>
</dbReference>
<feature type="active site" description="Nucleophile" evidence="4">
    <location>
        <position position="173"/>
    </location>
</feature>
<dbReference type="EMBL" id="JAHESC010000059">
    <property type="protein sequence ID" value="MBT1690223.1"/>
    <property type="molecule type" value="Genomic_DNA"/>
</dbReference>
<protein>
    <submittedName>
        <fullName evidence="6">Alpha/beta hydrolase</fullName>
    </submittedName>
</protein>
<dbReference type="InterPro" id="IPR029058">
    <property type="entry name" value="AB_hydrolase_fold"/>
</dbReference>
<feature type="active site" description="Proton donor" evidence="4">
    <location>
        <position position="301"/>
    </location>
</feature>
<dbReference type="SUPFAM" id="SSF53474">
    <property type="entry name" value="alpha/beta-Hydrolases"/>
    <property type="match status" value="1"/>
</dbReference>
<sequence>MRQQFTVNIGEDVLDDLRKRLSLTRWPDEIDNDEWKAGTRKSYLQELCAYWQTEFDWPAQQRHLNSFKHYTAVFDDITLHFIHEKGQGRTSLPLLLTHGYPDSFTRFLKLIPLLTKADEDGFSFDVIVPSIPGYGFSSIPTTRGMDPSKIAGLFGRLMMEELGHQKFVAHGGDWGSTITEMLTRLYPANMLAIHLTEIPFIHLFSIPESALTQEEKHYREKGKLWQQTEGAYAMIQSTKPQTLGYGLNDSPAGLAAWLIEKFHSWSDNDGNLESALTKDDLLTNLTIYWSTGTITSAIRLYYETAQSQYATDGNKPSQTEKLQTPTGVSIFPKDLVTAPKAYANRIFNIQHWTEFKEGGHFAAMEKPELLAKDIRTFFKVSTGRGK</sequence>
<evidence type="ECO:0000313" key="6">
    <source>
        <dbReference type="EMBL" id="MBT1690223.1"/>
    </source>
</evidence>
<keyword evidence="3 6" id="KW-0378">Hydrolase</keyword>
<dbReference type="PANTHER" id="PTHR21661:SF35">
    <property type="entry name" value="EPOXIDE HYDROLASE"/>
    <property type="match status" value="1"/>
</dbReference>
<organism evidence="6 7">
    <name type="scientific">Dawidia soli</name>
    <dbReference type="NCBI Taxonomy" id="2782352"/>
    <lineage>
        <taxon>Bacteria</taxon>
        <taxon>Pseudomonadati</taxon>
        <taxon>Bacteroidota</taxon>
        <taxon>Cytophagia</taxon>
        <taxon>Cytophagales</taxon>
        <taxon>Chryseotaleaceae</taxon>
        <taxon>Dawidia</taxon>
    </lineage>
</organism>
<dbReference type="PIRSF" id="PIRSF001112">
    <property type="entry name" value="Epoxide_hydrolase"/>
    <property type="match status" value="1"/>
</dbReference>
<name>A0AAP2DED4_9BACT</name>
<dbReference type="PANTHER" id="PTHR21661">
    <property type="entry name" value="EPOXIDE HYDROLASE 1-RELATED"/>
    <property type="match status" value="1"/>
</dbReference>
<feature type="active site" description="Proton acceptor" evidence="4">
    <location>
        <position position="360"/>
    </location>
</feature>
<evidence type="ECO:0000256" key="2">
    <source>
        <dbReference type="ARBA" id="ARBA00022797"/>
    </source>
</evidence>
<dbReference type="InterPro" id="IPR010497">
    <property type="entry name" value="Epoxide_hydro_N"/>
</dbReference>
<dbReference type="Pfam" id="PF06441">
    <property type="entry name" value="EHN"/>
    <property type="match status" value="1"/>
</dbReference>
<evidence type="ECO:0000259" key="5">
    <source>
        <dbReference type="Pfam" id="PF06441"/>
    </source>
</evidence>
<comment type="similarity">
    <text evidence="1">Belongs to the peptidase S33 family.</text>
</comment>
<dbReference type="GO" id="GO:0004301">
    <property type="term" value="F:epoxide hydrolase activity"/>
    <property type="evidence" value="ECO:0007669"/>
    <property type="project" value="TreeGrafter"/>
</dbReference>
<comment type="caution">
    <text evidence="6">The sequence shown here is derived from an EMBL/GenBank/DDBJ whole genome shotgun (WGS) entry which is preliminary data.</text>
</comment>
<dbReference type="InterPro" id="IPR016292">
    <property type="entry name" value="Epoxide_hydrolase"/>
</dbReference>
<evidence type="ECO:0000313" key="7">
    <source>
        <dbReference type="Proteomes" id="UP001319180"/>
    </source>
</evidence>
<proteinExistence type="inferred from homology"/>